<comment type="similarity">
    <text evidence="1">Belongs to the cycloisomerase 2 family.</text>
</comment>
<reference evidence="2 3" key="1">
    <citation type="submission" date="2023-01" db="EMBL/GenBank/DDBJ databases">
        <title>Analysis of 21 Apiospora genomes using comparative genomics revels a genus with tremendous synthesis potential of carbohydrate active enzymes and secondary metabolites.</title>
        <authorList>
            <person name="Sorensen T."/>
        </authorList>
    </citation>
    <scope>NUCLEOTIDE SEQUENCE [LARGE SCALE GENOMIC DNA]</scope>
    <source>
        <strain evidence="2 3">CBS 117206</strain>
    </source>
</reference>
<organism evidence="2 3">
    <name type="scientific">Apiospora kogelbergensis</name>
    <dbReference type="NCBI Taxonomy" id="1337665"/>
    <lineage>
        <taxon>Eukaryota</taxon>
        <taxon>Fungi</taxon>
        <taxon>Dikarya</taxon>
        <taxon>Ascomycota</taxon>
        <taxon>Pezizomycotina</taxon>
        <taxon>Sordariomycetes</taxon>
        <taxon>Xylariomycetidae</taxon>
        <taxon>Amphisphaeriales</taxon>
        <taxon>Apiosporaceae</taxon>
        <taxon>Apiospora</taxon>
    </lineage>
</organism>
<evidence type="ECO:0000313" key="3">
    <source>
        <dbReference type="Proteomes" id="UP001392437"/>
    </source>
</evidence>
<proteinExistence type="inferred from homology"/>
<evidence type="ECO:0000256" key="1">
    <source>
        <dbReference type="ARBA" id="ARBA00005564"/>
    </source>
</evidence>
<dbReference type="Pfam" id="PF10282">
    <property type="entry name" value="Lactonase"/>
    <property type="match status" value="1"/>
</dbReference>
<dbReference type="GO" id="GO:0017057">
    <property type="term" value="F:6-phosphogluconolactonase activity"/>
    <property type="evidence" value="ECO:0007669"/>
    <property type="project" value="TreeGrafter"/>
</dbReference>
<name>A0AAW0R5U7_9PEZI</name>
<dbReference type="SUPFAM" id="SSF75011">
    <property type="entry name" value="3-carboxy-cis,cis-mucoante lactonizing enzyme"/>
    <property type="match status" value="1"/>
</dbReference>
<dbReference type="EMBL" id="JAQQWP010000002">
    <property type="protein sequence ID" value="KAK8129171.1"/>
    <property type="molecule type" value="Genomic_DNA"/>
</dbReference>
<dbReference type="PANTHER" id="PTHR30344:SF4">
    <property type="entry name" value="CYCLASE, PUTATIVE (AFU_ORTHOLOGUE AFUA_6G11580)-RELATED"/>
    <property type="match status" value="1"/>
</dbReference>
<comment type="caution">
    <text evidence="2">The sequence shown here is derived from an EMBL/GenBank/DDBJ whole genome shotgun (WGS) entry which is preliminary data.</text>
</comment>
<keyword evidence="3" id="KW-1185">Reference proteome</keyword>
<dbReference type="Proteomes" id="UP001392437">
    <property type="component" value="Unassembled WGS sequence"/>
</dbReference>
<gene>
    <name evidence="2" type="ORF">PG999_001551</name>
</gene>
<sequence length="310" mass="34112">MGIHHLITGSYTKTNLYLLAFDTIARTLTLNSTVPAFGLHHSGGSGARINAVDTDGGLGEQTVEMFYVPEEEIVNVDKTRNAVLYGAHSFDVNVNNKGFVAHLAWNAIFMYDIAENGTGALLSVNLSPEIGDGPRNAFPSVDGKWLYVMTEHSQHLDVYEIGETRLTHRQRASAIPDEMRGKHTYRGNTARLSRDGKYIFTSTRGWNSTEANGWVGAFALRENGTLQSEEALTYYEAPLTLGSAGGLRVAFWEDETNAGAYGVTDYMYLSDTQEGYMYILGWTPSNHTISQVAALQYPDGASPYEAAWLD</sequence>
<dbReference type="InterPro" id="IPR019405">
    <property type="entry name" value="Lactonase_7-beta_prop"/>
</dbReference>
<dbReference type="InterPro" id="IPR015943">
    <property type="entry name" value="WD40/YVTN_repeat-like_dom_sf"/>
</dbReference>
<dbReference type="InterPro" id="IPR050282">
    <property type="entry name" value="Cycloisomerase_2"/>
</dbReference>
<dbReference type="Gene3D" id="2.130.10.10">
    <property type="entry name" value="YVTN repeat-like/Quinoprotein amine dehydrogenase"/>
    <property type="match status" value="1"/>
</dbReference>
<protein>
    <recommendedName>
        <fullName evidence="4">Lactonase, 7-bladed beta-propeller</fullName>
    </recommendedName>
</protein>
<evidence type="ECO:0008006" key="4">
    <source>
        <dbReference type="Google" id="ProtNLM"/>
    </source>
</evidence>
<accession>A0AAW0R5U7</accession>
<dbReference type="AlphaFoldDB" id="A0AAW0R5U7"/>
<dbReference type="PANTHER" id="PTHR30344">
    <property type="entry name" value="6-PHOSPHOGLUCONOLACTONASE-RELATED"/>
    <property type="match status" value="1"/>
</dbReference>
<evidence type="ECO:0000313" key="2">
    <source>
        <dbReference type="EMBL" id="KAK8129171.1"/>
    </source>
</evidence>